<accession>A0ABP3I1S3</accession>
<dbReference type="InterPro" id="IPR036097">
    <property type="entry name" value="HisK_dim/P_sf"/>
</dbReference>
<comment type="caution">
    <text evidence="11">The sequence shown here is derived from an EMBL/GenBank/DDBJ whole genome shotgun (WGS) entry which is preliminary data.</text>
</comment>
<keyword evidence="8" id="KW-0472">Membrane</keyword>
<dbReference type="InterPro" id="IPR003594">
    <property type="entry name" value="HATPase_dom"/>
</dbReference>
<evidence type="ECO:0000256" key="4">
    <source>
        <dbReference type="ARBA" id="ARBA00022679"/>
    </source>
</evidence>
<evidence type="ECO:0000256" key="1">
    <source>
        <dbReference type="ARBA" id="ARBA00000085"/>
    </source>
</evidence>
<evidence type="ECO:0000256" key="3">
    <source>
        <dbReference type="ARBA" id="ARBA00022553"/>
    </source>
</evidence>
<dbReference type="InterPro" id="IPR035965">
    <property type="entry name" value="PAS-like_dom_sf"/>
</dbReference>
<dbReference type="Gene3D" id="3.30.450.20">
    <property type="entry name" value="PAS domain"/>
    <property type="match status" value="2"/>
</dbReference>
<dbReference type="SMART" id="SM00091">
    <property type="entry name" value="PAS"/>
    <property type="match status" value="2"/>
</dbReference>
<evidence type="ECO:0000259" key="10">
    <source>
        <dbReference type="PROSITE" id="PS50113"/>
    </source>
</evidence>
<dbReference type="EC" id="2.7.13.3" evidence="2"/>
<dbReference type="Gene3D" id="3.30.565.10">
    <property type="entry name" value="Histidine kinase-like ATPase, C-terminal domain"/>
    <property type="match status" value="1"/>
</dbReference>
<feature type="transmembrane region" description="Helical" evidence="8">
    <location>
        <begin position="29"/>
        <end position="46"/>
    </location>
</feature>
<organism evidence="11 12">
    <name type="scientific">Brevundimonas terrae</name>
    <dbReference type="NCBI Taxonomy" id="363631"/>
    <lineage>
        <taxon>Bacteria</taxon>
        <taxon>Pseudomonadati</taxon>
        <taxon>Pseudomonadota</taxon>
        <taxon>Alphaproteobacteria</taxon>
        <taxon>Caulobacterales</taxon>
        <taxon>Caulobacteraceae</taxon>
        <taxon>Brevundimonas</taxon>
    </lineage>
</organism>
<dbReference type="SUPFAM" id="SSF55785">
    <property type="entry name" value="PYP-like sensor domain (PAS domain)"/>
    <property type="match status" value="2"/>
</dbReference>
<keyword evidence="5" id="KW-0418">Kinase</keyword>
<dbReference type="Gene3D" id="1.10.287.130">
    <property type="match status" value="1"/>
</dbReference>
<evidence type="ECO:0000256" key="8">
    <source>
        <dbReference type="SAM" id="Phobius"/>
    </source>
</evidence>
<protein>
    <recommendedName>
        <fullName evidence="2">histidine kinase</fullName>
        <ecNumber evidence="2">2.7.13.3</ecNumber>
    </recommendedName>
</protein>
<keyword evidence="6" id="KW-0902">Two-component regulatory system</keyword>
<keyword evidence="12" id="KW-1185">Reference proteome</keyword>
<dbReference type="CDD" id="cd16922">
    <property type="entry name" value="HATPase_EvgS-ArcB-TorS-like"/>
    <property type="match status" value="1"/>
</dbReference>
<dbReference type="InterPro" id="IPR050736">
    <property type="entry name" value="Sensor_HK_Regulatory"/>
</dbReference>
<dbReference type="Proteomes" id="UP001500791">
    <property type="component" value="Unassembled WGS sequence"/>
</dbReference>
<evidence type="ECO:0000256" key="5">
    <source>
        <dbReference type="ARBA" id="ARBA00022777"/>
    </source>
</evidence>
<dbReference type="Pfam" id="PF02518">
    <property type="entry name" value="HATPase_c"/>
    <property type="match status" value="1"/>
</dbReference>
<dbReference type="PROSITE" id="PS50113">
    <property type="entry name" value="PAC"/>
    <property type="match status" value="1"/>
</dbReference>
<evidence type="ECO:0000259" key="9">
    <source>
        <dbReference type="PROSITE" id="PS50109"/>
    </source>
</evidence>
<feature type="domain" description="PAC" evidence="10">
    <location>
        <begin position="347"/>
        <end position="400"/>
    </location>
</feature>
<dbReference type="InterPro" id="IPR003661">
    <property type="entry name" value="HisK_dim/P_dom"/>
</dbReference>
<evidence type="ECO:0000256" key="6">
    <source>
        <dbReference type="ARBA" id="ARBA00023012"/>
    </source>
</evidence>
<keyword evidence="8" id="KW-1133">Transmembrane helix</keyword>
<evidence type="ECO:0000313" key="11">
    <source>
        <dbReference type="EMBL" id="GAA0387900.1"/>
    </source>
</evidence>
<sequence>MRGIERRSDGRGRRTTDHPGLWGRPYERALFLAALLILSMALLLVARDQSRPERELDVLNHDTLVLDARLYAQSTAQQLTGLDRLLDQAQTQLTQTPLQPLQALETAVASLPDSGILLSTAQGTPLVAVGQKPAQSYNNAQGATLTDGYLNLGRTLANGQRLNAGIKAHGIAPTGQDVRLELRPVAQLPPELFSSPTGVVLPDPQGKDRVNTAVRIGDSGLAVVADRPARSLLDRWRDDASLLVIPLALGVALLLFLALQTFRQDRTSRQWADTERRFRIAVEAAQCGVWDWDIEKGQLQLSDYMAALLDLPAGTSLTTDALVQRIHPRFRDSFASALGQARESGHFDLAFPVTLNDGSLRWIDARGRSRGQRAGRPHRQIMGIALDITEARRAKARAKAAEERLVDGIQSVSDAFVLFDRQGHLVMWNQAFQDAFDFPADALYRGALKNDLNRIAAQAIRTENRPEPRRAGVREVALKDGRWLQMTERYTGDGGTVVIAADVTLIRQQEHDRRRAAEELQRTVTELRASRSRLSTLATEYEAAMTRAEAASQSKSEFLANMSHELRTPLNAINGFSEIMAGEMFGPLGDRRYKGYALDIHNSGKHLLSLINDILDMAKIEAGKHNLHYERTDLAALGREVVRLMRGRAEEAGLALALDSTGMLEAEVDLRGMKQVFLNLVSNAIKFTPRAGRVMLMLTPLIERPGYIRVAIKDTGIGIAADDIKRLAQPFVQVENQHAKTTQGTGLGLALTKSLIEMHGASMVIESEPSIGTTVWFDLPVRANTGPDTLPDPHADDAMVSAA</sequence>
<dbReference type="SUPFAM" id="SSF47384">
    <property type="entry name" value="Homodimeric domain of signal transducing histidine kinase"/>
    <property type="match status" value="1"/>
</dbReference>
<gene>
    <name evidence="11" type="ORF">GCM10009093_13320</name>
</gene>
<feature type="domain" description="Histidine kinase" evidence="9">
    <location>
        <begin position="561"/>
        <end position="783"/>
    </location>
</feature>
<evidence type="ECO:0000256" key="2">
    <source>
        <dbReference type="ARBA" id="ARBA00012438"/>
    </source>
</evidence>
<keyword evidence="4" id="KW-0808">Transferase</keyword>
<dbReference type="InterPro" id="IPR005467">
    <property type="entry name" value="His_kinase_dom"/>
</dbReference>
<keyword evidence="8" id="KW-0812">Transmembrane</keyword>
<keyword evidence="7" id="KW-0175">Coiled coil</keyword>
<dbReference type="SMART" id="SM00388">
    <property type="entry name" value="HisKA"/>
    <property type="match status" value="1"/>
</dbReference>
<keyword evidence="3" id="KW-0597">Phosphoprotein</keyword>
<name>A0ABP3I1S3_9CAUL</name>
<dbReference type="InterPro" id="IPR000014">
    <property type="entry name" value="PAS"/>
</dbReference>
<comment type="catalytic activity">
    <reaction evidence="1">
        <text>ATP + protein L-histidine = ADP + protein N-phospho-L-histidine.</text>
        <dbReference type="EC" id="2.7.13.3"/>
    </reaction>
</comment>
<dbReference type="InterPro" id="IPR000700">
    <property type="entry name" value="PAS-assoc_C"/>
</dbReference>
<dbReference type="PRINTS" id="PR00344">
    <property type="entry name" value="BCTRLSENSOR"/>
</dbReference>
<feature type="transmembrane region" description="Helical" evidence="8">
    <location>
        <begin position="240"/>
        <end position="259"/>
    </location>
</feature>
<dbReference type="InterPro" id="IPR036890">
    <property type="entry name" value="HATPase_C_sf"/>
</dbReference>
<evidence type="ECO:0000256" key="7">
    <source>
        <dbReference type="SAM" id="Coils"/>
    </source>
</evidence>
<dbReference type="InterPro" id="IPR013767">
    <property type="entry name" value="PAS_fold"/>
</dbReference>
<dbReference type="PROSITE" id="PS50109">
    <property type="entry name" value="HIS_KIN"/>
    <property type="match status" value="1"/>
</dbReference>
<dbReference type="Pfam" id="PF00512">
    <property type="entry name" value="HisKA"/>
    <property type="match status" value="1"/>
</dbReference>
<dbReference type="CDD" id="cd00082">
    <property type="entry name" value="HisKA"/>
    <property type="match status" value="1"/>
</dbReference>
<reference evidence="12" key="1">
    <citation type="journal article" date="2019" name="Int. J. Syst. Evol. Microbiol.">
        <title>The Global Catalogue of Microorganisms (GCM) 10K type strain sequencing project: providing services to taxonomists for standard genome sequencing and annotation.</title>
        <authorList>
            <consortium name="The Broad Institute Genomics Platform"/>
            <consortium name="The Broad Institute Genome Sequencing Center for Infectious Disease"/>
            <person name="Wu L."/>
            <person name="Ma J."/>
        </authorList>
    </citation>
    <scope>NUCLEOTIDE SEQUENCE [LARGE SCALE GENOMIC DNA]</scope>
    <source>
        <strain evidence="12">JCM 13476</strain>
    </source>
</reference>
<dbReference type="SMART" id="SM00387">
    <property type="entry name" value="HATPase_c"/>
    <property type="match status" value="1"/>
</dbReference>
<dbReference type="PANTHER" id="PTHR43711">
    <property type="entry name" value="TWO-COMPONENT HISTIDINE KINASE"/>
    <property type="match status" value="1"/>
</dbReference>
<proteinExistence type="predicted"/>
<dbReference type="SUPFAM" id="SSF55874">
    <property type="entry name" value="ATPase domain of HSP90 chaperone/DNA topoisomerase II/histidine kinase"/>
    <property type="match status" value="1"/>
</dbReference>
<feature type="coiled-coil region" evidence="7">
    <location>
        <begin position="506"/>
        <end position="537"/>
    </location>
</feature>
<dbReference type="Pfam" id="PF00989">
    <property type="entry name" value="PAS"/>
    <property type="match status" value="1"/>
</dbReference>
<dbReference type="Pfam" id="PF12860">
    <property type="entry name" value="PAS_7"/>
    <property type="match status" value="1"/>
</dbReference>
<evidence type="ECO:0000313" key="12">
    <source>
        <dbReference type="Proteomes" id="UP001500791"/>
    </source>
</evidence>
<dbReference type="Gene3D" id="2.10.70.100">
    <property type="match status" value="1"/>
</dbReference>
<dbReference type="InterPro" id="IPR004358">
    <property type="entry name" value="Sig_transdc_His_kin-like_C"/>
</dbReference>
<dbReference type="PANTHER" id="PTHR43711:SF31">
    <property type="entry name" value="HISTIDINE KINASE"/>
    <property type="match status" value="1"/>
</dbReference>
<dbReference type="EMBL" id="BAAAEJ010000005">
    <property type="protein sequence ID" value="GAA0387900.1"/>
    <property type="molecule type" value="Genomic_DNA"/>
</dbReference>
<dbReference type="RefSeq" id="WP_167178828.1">
    <property type="nucleotide sequence ID" value="NZ_BAAAEJ010000005.1"/>
</dbReference>